<evidence type="ECO:0000259" key="4">
    <source>
        <dbReference type="PROSITE" id="PS51352"/>
    </source>
</evidence>
<dbReference type="GO" id="GO:0016853">
    <property type="term" value="F:isomerase activity"/>
    <property type="evidence" value="ECO:0007669"/>
    <property type="project" value="UniProtKB-KW"/>
</dbReference>
<keyword evidence="5" id="KW-0413">Isomerase</keyword>
<dbReference type="Gene3D" id="3.40.30.10">
    <property type="entry name" value="Glutaredoxin"/>
    <property type="match status" value="1"/>
</dbReference>
<dbReference type="PANTHER" id="PTHR13887">
    <property type="entry name" value="GLUTATHIONE S-TRANSFERASE KAPPA"/>
    <property type="match status" value="1"/>
</dbReference>
<organism evidence="5 6">
    <name type="scientific">Bosea lathyri</name>
    <dbReference type="NCBI Taxonomy" id="1036778"/>
    <lineage>
        <taxon>Bacteria</taxon>
        <taxon>Pseudomonadati</taxon>
        <taxon>Pseudomonadota</taxon>
        <taxon>Alphaproteobacteria</taxon>
        <taxon>Hyphomicrobiales</taxon>
        <taxon>Boseaceae</taxon>
        <taxon>Bosea</taxon>
    </lineage>
</organism>
<dbReference type="RefSeq" id="WP_103870951.1">
    <property type="nucleotide sequence ID" value="NZ_FNUY01000001.1"/>
</dbReference>
<evidence type="ECO:0000256" key="3">
    <source>
        <dbReference type="SAM" id="SignalP"/>
    </source>
</evidence>
<evidence type="ECO:0000256" key="2">
    <source>
        <dbReference type="ARBA" id="ARBA00005791"/>
    </source>
</evidence>
<reference evidence="5 6" key="1">
    <citation type="submission" date="2016-10" db="EMBL/GenBank/DDBJ databases">
        <authorList>
            <person name="de Groot N.N."/>
        </authorList>
    </citation>
    <scope>NUCLEOTIDE SEQUENCE [LARGE SCALE GENOMIC DNA]</scope>
    <source>
        <strain evidence="5 6">DSM 26656</strain>
    </source>
</reference>
<keyword evidence="3" id="KW-0732">Signal</keyword>
<evidence type="ECO:0000256" key="1">
    <source>
        <dbReference type="ARBA" id="ARBA00003565"/>
    </source>
</evidence>
<dbReference type="InterPro" id="IPR006311">
    <property type="entry name" value="TAT_signal"/>
</dbReference>
<dbReference type="Proteomes" id="UP000236743">
    <property type="component" value="Unassembled WGS sequence"/>
</dbReference>
<dbReference type="OrthoDB" id="8478320at2"/>
<protein>
    <submittedName>
        <fullName evidence="5">Protein-disulfide isomerase</fullName>
    </submittedName>
</protein>
<feature type="chain" id="PRO_5009284957" evidence="3">
    <location>
        <begin position="33"/>
        <end position="211"/>
    </location>
</feature>
<name>A0A1H5TDH0_9HYPH</name>
<gene>
    <name evidence="5" type="ORF">SAMN04488115_101598</name>
</gene>
<comment type="similarity">
    <text evidence="2">Belongs to the thioredoxin family. DsbA subfamily.</text>
</comment>
<evidence type="ECO:0000313" key="5">
    <source>
        <dbReference type="EMBL" id="SEF60131.1"/>
    </source>
</evidence>
<sequence length="211" mass="22550">MTNRRQLLTGTAGIAAAAMVGATVFGATTAQAQADLKTAGPLGDVWLGSPDAKVTIIEYASLTCGHCATFHKDTWPALKAKYIDTGKARFTLREFPLDPLATAGFMLARCNGNDKYFPMTDLLFAQQKGWAFTDKPVDALSALVKQAGFTQESFEACLKRQDIYDAVTQVKDGGSKAGVDSTPTFFINGQKRSGALSIAEFDKILEPLLAG</sequence>
<comment type="function">
    <text evidence="1">May be required for disulfide bond formation in some proteins.</text>
</comment>
<dbReference type="SUPFAM" id="SSF52833">
    <property type="entry name" value="Thioredoxin-like"/>
    <property type="match status" value="1"/>
</dbReference>
<dbReference type="InterPro" id="IPR036249">
    <property type="entry name" value="Thioredoxin-like_sf"/>
</dbReference>
<feature type="signal peptide" evidence="3">
    <location>
        <begin position="1"/>
        <end position="32"/>
    </location>
</feature>
<feature type="domain" description="Thioredoxin" evidence="4">
    <location>
        <begin position="16"/>
        <end position="210"/>
    </location>
</feature>
<dbReference type="InterPro" id="IPR013766">
    <property type="entry name" value="Thioredoxin_domain"/>
</dbReference>
<dbReference type="Pfam" id="PF13462">
    <property type="entry name" value="Thioredoxin_4"/>
    <property type="match status" value="1"/>
</dbReference>
<dbReference type="AlphaFoldDB" id="A0A1H5TDH0"/>
<proteinExistence type="inferred from homology"/>
<evidence type="ECO:0000313" key="6">
    <source>
        <dbReference type="Proteomes" id="UP000236743"/>
    </source>
</evidence>
<dbReference type="EMBL" id="FNUY01000001">
    <property type="protein sequence ID" value="SEF60131.1"/>
    <property type="molecule type" value="Genomic_DNA"/>
</dbReference>
<dbReference type="InterPro" id="IPR012336">
    <property type="entry name" value="Thioredoxin-like_fold"/>
</dbReference>
<accession>A0A1H5TDH0</accession>
<keyword evidence="6" id="KW-1185">Reference proteome</keyword>
<dbReference type="PANTHER" id="PTHR13887:SF56">
    <property type="entry name" value="THIOREDOXIN-LIKE REDUCTASE RV2466C"/>
    <property type="match status" value="1"/>
</dbReference>
<dbReference type="PROSITE" id="PS51352">
    <property type="entry name" value="THIOREDOXIN_2"/>
    <property type="match status" value="1"/>
</dbReference>
<dbReference type="PROSITE" id="PS51318">
    <property type="entry name" value="TAT"/>
    <property type="match status" value="1"/>
</dbReference>